<keyword evidence="4 12" id="KW-0812">Transmembrane</keyword>
<dbReference type="PANTHER" id="PTHR10027:SF10">
    <property type="entry name" value="SLOWPOKE 2, ISOFORM D"/>
    <property type="match status" value="1"/>
</dbReference>
<organism evidence="16 17">
    <name type="scientific">Saprolegnia diclina (strain VS20)</name>
    <dbReference type="NCBI Taxonomy" id="1156394"/>
    <lineage>
        <taxon>Eukaryota</taxon>
        <taxon>Sar</taxon>
        <taxon>Stramenopiles</taxon>
        <taxon>Oomycota</taxon>
        <taxon>Saprolegniomycetes</taxon>
        <taxon>Saprolegniales</taxon>
        <taxon>Saprolegniaceae</taxon>
        <taxon>Saprolegnia</taxon>
    </lineage>
</organism>
<dbReference type="OrthoDB" id="10035564at2759"/>
<keyword evidence="10" id="KW-0407">Ion channel</keyword>
<dbReference type="Gene3D" id="3.40.50.720">
    <property type="entry name" value="NAD(P)-binding Rossmann-like Domain"/>
    <property type="match status" value="2"/>
</dbReference>
<feature type="transmembrane region" description="Helical" evidence="12">
    <location>
        <begin position="75"/>
        <end position="94"/>
    </location>
</feature>
<dbReference type="PANTHER" id="PTHR10027">
    <property type="entry name" value="CALCIUM-ACTIVATED POTASSIUM CHANNEL ALPHA CHAIN"/>
    <property type="match status" value="1"/>
</dbReference>
<reference evidence="16 17" key="1">
    <citation type="submission" date="2012-04" db="EMBL/GenBank/DDBJ databases">
        <title>The Genome Sequence of Saprolegnia declina VS20.</title>
        <authorList>
            <consortium name="The Broad Institute Genome Sequencing Platform"/>
            <person name="Russ C."/>
            <person name="Nusbaum C."/>
            <person name="Tyler B."/>
            <person name="van West P."/>
            <person name="Dieguez-Uribeondo J."/>
            <person name="de Bruijn I."/>
            <person name="Tripathy S."/>
            <person name="Jiang R."/>
            <person name="Young S.K."/>
            <person name="Zeng Q."/>
            <person name="Gargeya S."/>
            <person name="Fitzgerald M."/>
            <person name="Haas B."/>
            <person name="Abouelleil A."/>
            <person name="Alvarado L."/>
            <person name="Arachchi H.M."/>
            <person name="Berlin A."/>
            <person name="Chapman S.B."/>
            <person name="Goldberg J."/>
            <person name="Griggs A."/>
            <person name="Gujja S."/>
            <person name="Hansen M."/>
            <person name="Howarth C."/>
            <person name="Imamovic A."/>
            <person name="Larimer J."/>
            <person name="McCowen C."/>
            <person name="Montmayeur A."/>
            <person name="Murphy C."/>
            <person name="Neiman D."/>
            <person name="Pearson M."/>
            <person name="Priest M."/>
            <person name="Roberts A."/>
            <person name="Saif S."/>
            <person name="Shea T."/>
            <person name="Sisk P."/>
            <person name="Sykes S."/>
            <person name="Wortman J."/>
            <person name="Nusbaum C."/>
            <person name="Birren B."/>
        </authorList>
    </citation>
    <scope>NUCLEOTIDE SEQUENCE [LARGE SCALE GENOMIC DNA]</scope>
    <source>
        <strain evidence="16 17">VS20</strain>
    </source>
</reference>
<dbReference type="GeneID" id="19948648"/>
<evidence type="ECO:0000259" key="13">
    <source>
        <dbReference type="Pfam" id="PF00520"/>
    </source>
</evidence>
<dbReference type="InterPro" id="IPR047871">
    <property type="entry name" value="K_chnl_Slo-like"/>
</dbReference>
<evidence type="ECO:0000256" key="5">
    <source>
        <dbReference type="ARBA" id="ARBA00022826"/>
    </source>
</evidence>
<gene>
    <name evidence="16" type="ORF">SDRG_07921</name>
</gene>
<dbReference type="SUPFAM" id="SSF81324">
    <property type="entry name" value="Voltage-gated potassium channels"/>
    <property type="match status" value="1"/>
</dbReference>
<dbReference type="RefSeq" id="XP_008612003.1">
    <property type="nucleotide sequence ID" value="XM_008613781.1"/>
</dbReference>
<sequence>MKAGGPPPLVASRRLTRRAAAVVQNTYASKVAAAFHFEKTLNDPTVTHWLLPPVPDETFRAWTARNLEQAPLCRLNDALLVVLSFVMVAFFMYTNWSGYSVEVERPITNAGTAIGVLFTIDYALRFYAAPLRREYMTSFFAIVDVIGICSAWIEFGLSVMENSSDSQDVVLQLRASDVGRQLLSLLQVMKSMRILRAYRLLRFTSSIVQRQIMATLLTVVCMIIALAGVLQILEVCPAPGLCDTPACSTAYEDVCIQECPNTQCCDKCTDYRFLDWIYFVVVSIMTVGYGDISPQTRMGRLGVATLILLTFVLVPLQVNKLVSVISSHSDYTKAYSKTEDSHAVITACDLDASALAAFLRQFFHADNRRWNEQIVILHPKEPSAEITKLIHLYEPRVTYIVGSAMRETDLRRASVHRSAMCYVLTCMNNQFEKTDQMNSILTNAFRSYNPRVPIFTQVILSRNISHCHISGANSVICVEKLKMTLLAKSCDIKGLSTLISNLLDTIAIPNKKPDRSWVSAYLNGCANKFFSVDIPRTYSGLTFSELVLFLYNNLQIIPIALIADAGVRMIPMDFKLGTTADPNTCCTLYVIAASLEALDGIGRYQHEEIRVFRQTLRKMERDRQLRAEKKLLESGGVPPTLTPDVIATASLSRRQTRKVSTLLMPSNSSGASRFAPGGQRSSFYDSAAYEDFVTRSLPNAFEEHIVLIGVPSALHDLLIPLHHTLAQSRLVVILAPKPPTKEQYHQSIQKHRFQNVYYCQGSPLHSKDLVRAGVPSAASVLVLSSAAGTKSFFDENMVDADAITCVRFILEGSYLIGKRPPNLIVELVKHTNVKFLSSIVKSQNVRTRRISHLVGGGSTRLDKLMLPNDDASENDENDLVDLVHLCQPAYASGRVYVSGLIESLMSECYQKPHLSTVLDALLHGSDYEGQKQSLFQVPCPKPLVGKSFGECFRKLLNVHFVCIGCWHPEKTNESNDAVTPAYVETNPETDTRMRELDRLYLIGRPTQDIPL</sequence>
<feature type="transmembrane region" description="Helical" evidence="12">
    <location>
        <begin position="106"/>
        <end position="127"/>
    </location>
</feature>
<dbReference type="Gene3D" id="1.10.287.70">
    <property type="match status" value="1"/>
</dbReference>
<dbReference type="InterPro" id="IPR036291">
    <property type="entry name" value="NAD(P)-bd_dom_sf"/>
</dbReference>
<keyword evidence="6" id="KW-0630">Potassium</keyword>
<dbReference type="InterPro" id="IPR027359">
    <property type="entry name" value="Volt_channel_dom_sf"/>
</dbReference>
<evidence type="ECO:0000256" key="8">
    <source>
        <dbReference type="ARBA" id="ARBA00023065"/>
    </source>
</evidence>
<dbReference type="Pfam" id="PF00520">
    <property type="entry name" value="Ion_trans"/>
    <property type="match status" value="1"/>
</dbReference>
<feature type="domain" description="Ion transport" evidence="13">
    <location>
        <begin position="79"/>
        <end position="331"/>
    </location>
</feature>
<keyword evidence="3" id="KW-0633">Potassium transport</keyword>
<keyword evidence="2" id="KW-0813">Transport</keyword>
<accession>T0RW95</accession>
<keyword evidence="17" id="KW-1185">Reference proteome</keyword>
<feature type="domain" description="RCK N-terminal" evidence="15">
    <location>
        <begin position="341"/>
        <end position="456"/>
    </location>
</feature>
<feature type="domain" description="RCK N-terminal" evidence="15">
    <location>
        <begin position="701"/>
        <end position="809"/>
    </location>
</feature>
<evidence type="ECO:0000259" key="15">
    <source>
        <dbReference type="Pfam" id="PF22614"/>
    </source>
</evidence>
<dbReference type="SUPFAM" id="SSF51735">
    <property type="entry name" value="NAD(P)-binding Rossmann-fold domains"/>
    <property type="match status" value="1"/>
</dbReference>
<keyword evidence="5" id="KW-0631">Potassium channel</keyword>
<evidence type="ECO:0000313" key="17">
    <source>
        <dbReference type="Proteomes" id="UP000030762"/>
    </source>
</evidence>
<evidence type="ECO:0000256" key="3">
    <source>
        <dbReference type="ARBA" id="ARBA00022538"/>
    </source>
</evidence>
<feature type="transmembrane region" description="Helical" evidence="12">
    <location>
        <begin position="299"/>
        <end position="318"/>
    </location>
</feature>
<dbReference type="VEuPathDB" id="FungiDB:SDRG_07921"/>
<feature type="domain" description="Calcium-activated potassium channel BK alpha subunit" evidence="14">
    <location>
        <begin position="474"/>
        <end position="561"/>
    </location>
</feature>
<evidence type="ECO:0000256" key="10">
    <source>
        <dbReference type="ARBA" id="ARBA00023303"/>
    </source>
</evidence>
<keyword evidence="7 12" id="KW-1133">Transmembrane helix</keyword>
<evidence type="ECO:0000313" key="16">
    <source>
        <dbReference type="EMBL" id="EQC34597.1"/>
    </source>
</evidence>
<dbReference type="Pfam" id="PF03493">
    <property type="entry name" value="BK_channel_a"/>
    <property type="match status" value="1"/>
</dbReference>
<dbReference type="InParanoid" id="T0RW95"/>
<feature type="transmembrane region" description="Helical" evidence="12">
    <location>
        <begin position="276"/>
        <end position="292"/>
    </location>
</feature>
<keyword evidence="9 12" id="KW-0472">Membrane</keyword>
<dbReference type="GO" id="GO:0005267">
    <property type="term" value="F:potassium channel activity"/>
    <property type="evidence" value="ECO:0007669"/>
    <property type="project" value="UniProtKB-KW"/>
</dbReference>
<dbReference type="AlphaFoldDB" id="T0RW95"/>
<evidence type="ECO:0000256" key="11">
    <source>
        <dbReference type="ARBA" id="ARBA00029579"/>
    </source>
</evidence>
<keyword evidence="8" id="KW-0406">Ion transport</keyword>
<feature type="transmembrane region" description="Helical" evidence="12">
    <location>
        <begin position="213"/>
        <end position="233"/>
    </location>
</feature>
<dbReference type="OMA" id="GYKYIYM"/>
<dbReference type="InterPro" id="IPR005821">
    <property type="entry name" value="Ion_trans_dom"/>
</dbReference>
<name>T0RW95_SAPDV</name>
<protein>
    <recommendedName>
        <fullName evidence="11">BK channel</fullName>
    </recommendedName>
</protein>
<dbReference type="STRING" id="1156394.T0RW95"/>
<proteinExistence type="predicted"/>
<comment type="subcellular location">
    <subcellularLocation>
        <location evidence="1">Membrane</location>
        <topology evidence="1">Multi-pass membrane protein</topology>
    </subcellularLocation>
</comment>
<dbReference type="GO" id="GO:0016020">
    <property type="term" value="C:membrane"/>
    <property type="evidence" value="ECO:0007669"/>
    <property type="project" value="UniProtKB-SubCell"/>
</dbReference>
<dbReference type="Proteomes" id="UP000030762">
    <property type="component" value="Unassembled WGS sequence"/>
</dbReference>
<dbReference type="Pfam" id="PF22614">
    <property type="entry name" value="Slo-like_RCK"/>
    <property type="match status" value="2"/>
</dbReference>
<dbReference type="eggNOG" id="KOG1420">
    <property type="taxonomic scope" value="Eukaryota"/>
</dbReference>
<evidence type="ECO:0000256" key="6">
    <source>
        <dbReference type="ARBA" id="ARBA00022958"/>
    </source>
</evidence>
<evidence type="ECO:0000259" key="14">
    <source>
        <dbReference type="Pfam" id="PF03493"/>
    </source>
</evidence>
<dbReference type="EMBL" id="JH767154">
    <property type="protein sequence ID" value="EQC34597.1"/>
    <property type="molecule type" value="Genomic_DNA"/>
</dbReference>
<dbReference type="Gene3D" id="1.20.120.350">
    <property type="entry name" value="Voltage-gated potassium channels. Chain C"/>
    <property type="match status" value="1"/>
</dbReference>
<dbReference type="InterPro" id="IPR003148">
    <property type="entry name" value="RCK_N"/>
</dbReference>
<evidence type="ECO:0000256" key="12">
    <source>
        <dbReference type="SAM" id="Phobius"/>
    </source>
</evidence>
<dbReference type="InterPro" id="IPR003929">
    <property type="entry name" value="K_chnl_BK_asu"/>
</dbReference>
<evidence type="ECO:0000256" key="9">
    <source>
        <dbReference type="ARBA" id="ARBA00023136"/>
    </source>
</evidence>
<evidence type="ECO:0000256" key="4">
    <source>
        <dbReference type="ARBA" id="ARBA00022692"/>
    </source>
</evidence>
<evidence type="ECO:0000256" key="1">
    <source>
        <dbReference type="ARBA" id="ARBA00004141"/>
    </source>
</evidence>
<evidence type="ECO:0000256" key="2">
    <source>
        <dbReference type="ARBA" id="ARBA00022448"/>
    </source>
</evidence>
<evidence type="ECO:0000256" key="7">
    <source>
        <dbReference type="ARBA" id="ARBA00022989"/>
    </source>
</evidence>